<evidence type="ECO:0000256" key="1">
    <source>
        <dbReference type="SAM" id="MobiDB-lite"/>
    </source>
</evidence>
<dbReference type="GeneID" id="78403312"/>
<proteinExistence type="predicted"/>
<protein>
    <submittedName>
        <fullName evidence="2">Uncharacterized protein</fullName>
    </submittedName>
</protein>
<sequence>MAKKAKKEENHLQVLVDKLKDPKHKQLVQTNRLKKKRRNNAKN</sequence>
<reference evidence="2 3" key="1">
    <citation type="submission" date="2018-06" db="EMBL/GenBank/DDBJ databases">
        <authorList>
            <consortium name="Pathogen Informatics"/>
            <person name="Doyle S."/>
        </authorList>
    </citation>
    <scope>NUCLEOTIDE SEQUENCE [LARGE SCALE GENOMIC DNA]</scope>
    <source>
        <strain evidence="2 3">NCTC13456</strain>
    </source>
</reference>
<gene>
    <name evidence="2" type="ORF">NCTC13456_02462</name>
</gene>
<organism evidence="2 3">
    <name type="scientific">Empedobacter falsenii</name>
    <dbReference type="NCBI Taxonomy" id="343874"/>
    <lineage>
        <taxon>Bacteria</taxon>
        <taxon>Pseudomonadati</taxon>
        <taxon>Bacteroidota</taxon>
        <taxon>Flavobacteriia</taxon>
        <taxon>Flavobacteriales</taxon>
        <taxon>Weeksellaceae</taxon>
        <taxon>Empedobacter</taxon>
    </lineage>
</organism>
<dbReference type="Proteomes" id="UP000254737">
    <property type="component" value="Unassembled WGS sequence"/>
</dbReference>
<dbReference type="RefSeq" id="WP_257468234.1">
    <property type="nucleotide sequence ID" value="NZ_CP040908.1"/>
</dbReference>
<dbReference type="EMBL" id="UFXS01000001">
    <property type="protein sequence ID" value="STD58835.1"/>
    <property type="molecule type" value="Genomic_DNA"/>
</dbReference>
<name>A0A376GDF3_9FLAO</name>
<evidence type="ECO:0000313" key="2">
    <source>
        <dbReference type="EMBL" id="STD58835.1"/>
    </source>
</evidence>
<feature type="region of interest" description="Disordered" evidence="1">
    <location>
        <begin position="1"/>
        <end position="43"/>
    </location>
</feature>
<dbReference type="AlphaFoldDB" id="A0A376GDF3"/>
<feature type="compositionally biased region" description="Basic and acidic residues" evidence="1">
    <location>
        <begin position="1"/>
        <end position="11"/>
    </location>
</feature>
<evidence type="ECO:0000313" key="3">
    <source>
        <dbReference type="Proteomes" id="UP000254737"/>
    </source>
</evidence>
<feature type="compositionally biased region" description="Basic residues" evidence="1">
    <location>
        <begin position="21"/>
        <end position="43"/>
    </location>
</feature>
<accession>A0A376GDF3</accession>